<name>A0A060M163_9BACI</name>
<keyword evidence="3" id="KW-0804">Transcription</keyword>
<dbReference type="Pfam" id="PF13377">
    <property type="entry name" value="Peripla_BP_3"/>
    <property type="match status" value="1"/>
</dbReference>
<dbReference type="AlphaFoldDB" id="A0A060M163"/>
<dbReference type="CDD" id="cd01392">
    <property type="entry name" value="HTH_LacI"/>
    <property type="match status" value="1"/>
</dbReference>
<dbReference type="InterPro" id="IPR000843">
    <property type="entry name" value="HTH_LacI"/>
</dbReference>
<sequence>MSQRKVTMQVIADTVGVSKYVVSKTLNNKLGVSEATRQKILFTAKQLGYSKDGPSEGPSLPLETEIENGYILVVLPNYEYQSISYTYWGAVFQGISLHIQSKKAGMIVITSEMDLSKKVDVPNLIGIITVGTVDEQTLLALSTYNLPIVTLDHEARIIRADSIFMDNLGGIERMTDHLIGLGHKQLLFVGNIHYSQSFYERWIGFRNSLEKADIPLTQGNQKILTIPYDDNMEANLQQHFEELRIHSTDFPTAFVCANDHIARRMIVLLEQNGLACPTDISVTGFDSLEEDKHLSPALTTVQVLKQVMGRRAVDRLVWRAKNRDYPSEKILIVGDITFNESIDAPKKR</sequence>
<organism evidence="5 6">
    <name type="scientific">Shouchella lehensis G1</name>
    <dbReference type="NCBI Taxonomy" id="1246626"/>
    <lineage>
        <taxon>Bacteria</taxon>
        <taxon>Bacillati</taxon>
        <taxon>Bacillota</taxon>
        <taxon>Bacilli</taxon>
        <taxon>Bacillales</taxon>
        <taxon>Bacillaceae</taxon>
        <taxon>Shouchella</taxon>
    </lineage>
</organism>
<keyword evidence="6" id="KW-1185">Reference proteome</keyword>
<gene>
    <name evidence="5" type="ORF">BleG1_3605</name>
</gene>
<dbReference type="GO" id="GO:0000976">
    <property type="term" value="F:transcription cis-regulatory region binding"/>
    <property type="evidence" value="ECO:0007669"/>
    <property type="project" value="TreeGrafter"/>
</dbReference>
<dbReference type="Gene3D" id="3.40.50.2300">
    <property type="match status" value="2"/>
</dbReference>
<dbReference type="PATRIC" id="fig|1246626.3.peg.3595"/>
<accession>A0A060M163</accession>
<dbReference type="GO" id="GO:0003700">
    <property type="term" value="F:DNA-binding transcription factor activity"/>
    <property type="evidence" value="ECO:0007669"/>
    <property type="project" value="TreeGrafter"/>
</dbReference>
<proteinExistence type="predicted"/>
<evidence type="ECO:0000313" key="5">
    <source>
        <dbReference type="EMBL" id="AIC96152.1"/>
    </source>
</evidence>
<dbReference type="Pfam" id="PF00356">
    <property type="entry name" value="LacI"/>
    <property type="match status" value="1"/>
</dbReference>
<evidence type="ECO:0000256" key="3">
    <source>
        <dbReference type="ARBA" id="ARBA00023163"/>
    </source>
</evidence>
<evidence type="ECO:0000259" key="4">
    <source>
        <dbReference type="PROSITE" id="PS50932"/>
    </source>
</evidence>
<evidence type="ECO:0000256" key="1">
    <source>
        <dbReference type="ARBA" id="ARBA00023015"/>
    </source>
</evidence>
<dbReference type="SMART" id="SM00354">
    <property type="entry name" value="HTH_LACI"/>
    <property type="match status" value="1"/>
</dbReference>
<protein>
    <submittedName>
        <fullName evidence="5">HTH-type transcriptional regulator</fullName>
    </submittedName>
</protein>
<evidence type="ECO:0000256" key="2">
    <source>
        <dbReference type="ARBA" id="ARBA00023125"/>
    </source>
</evidence>
<dbReference type="KEGG" id="ble:BleG1_3605"/>
<dbReference type="PROSITE" id="PS50932">
    <property type="entry name" value="HTH_LACI_2"/>
    <property type="match status" value="1"/>
</dbReference>
<dbReference type="InterPro" id="IPR010982">
    <property type="entry name" value="Lambda_DNA-bd_dom_sf"/>
</dbReference>
<dbReference type="InterPro" id="IPR046335">
    <property type="entry name" value="LacI/GalR-like_sensor"/>
</dbReference>
<dbReference type="SUPFAM" id="SSF53822">
    <property type="entry name" value="Periplasmic binding protein-like I"/>
    <property type="match status" value="1"/>
</dbReference>
<keyword evidence="2" id="KW-0238">DNA-binding</keyword>
<dbReference type="eggNOG" id="COG1609">
    <property type="taxonomic scope" value="Bacteria"/>
</dbReference>
<dbReference type="RefSeq" id="WP_038483817.1">
    <property type="nucleotide sequence ID" value="NZ_CP003923.1"/>
</dbReference>
<dbReference type="Proteomes" id="UP000027142">
    <property type="component" value="Chromosome"/>
</dbReference>
<feature type="domain" description="HTH lacI-type" evidence="4">
    <location>
        <begin position="6"/>
        <end position="49"/>
    </location>
</feature>
<dbReference type="STRING" id="1246626.BleG1_3605"/>
<dbReference type="PANTHER" id="PTHR30146">
    <property type="entry name" value="LACI-RELATED TRANSCRIPTIONAL REPRESSOR"/>
    <property type="match status" value="1"/>
</dbReference>
<dbReference type="OrthoDB" id="2026446at2"/>
<dbReference type="HOGENOM" id="CLU_037628_6_2_9"/>
<keyword evidence="1" id="KW-0805">Transcription regulation</keyword>
<reference evidence="5 6" key="1">
    <citation type="journal article" date="2014" name="Gene">
        <title>A comparative genomic analysis of the alkalitolerant soil bacterium Bacillus lehensis G1.</title>
        <authorList>
            <person name="Noor Y.M."/>
            <person name="Samsulrizal N.H."/>
            <person name="Jema'on N.A."/>
            <person name="Low K.O."/>
            <person name="Ramli A.N."/>
            <person name="Alias N.I."/>
            <person name="Damis S.I."/>
            <person name="Fuzi S.F."/>
            <person name="Isa M.N."/>
            <person name="Murad A.M."/>
            <person name="Raih M.F."/>
            <person name="Bakar F.D."/>
            <person name="Najimudin N."/>
            <person name="Mahadi N.M."/>
            <person name="Illias R.M."/>
        </authorList>
    </citation>
    <scope>NUCLEOTIDE SEQUENCE [LARGE SCALE GENOMIC DNA]</scope>
    <source>
        <strain evidence="5 6">G1</strain>
    </source>
</reference>
<dbReference type="EMBL" id="CP003923">
    <property type="protein sequence ID" value="AIC96152.1"/>
    <property type="molecule type" value="Genomic_DNA"/>
</dbReference>
<evidence type="ECO:0000313" key="6">
    <source>
        <dbReference type="Proteomes" id="UP000027142"/>
    </source>
</evidence>
<dbReference type="PANTHER" id="PTHR30146:SF109">
    <property type="entry name" value="HTH-TYPE TRANSCRIPTIONAL REGULATOR GALS"/>
    <property type="match status" value="1"/>
</dbReference>
<dbReference type="SUPFAM" id="SSF47413">
    <property type="entry name" value="lambda repressor-like DNA-binding domains"/>
    <property type="match status" value="1"/>
</dbReference>
<dbReference type="Gene3D" id="1.10.260.40">
    <property type="entry name" value="lambda repressor-like DNA-binding domains"/>
    <property type="match status" value="1"/>
</dbReference>
<dbReference type="InterPro" id="IPR028082">
    <property type="entry name" value="Peripla_BP_I"/>
</dbReference>